<dbReference type="InterPro" id="IPR027417">
    <property type="entry name" value="P-loop_NTPase"/>
</dbReference>
<dbReference type="InterPro" id="IPR003593">
    <property type="entry name" value="AAA+_ATPase"/>
</dbReference>
<sequence>MADPQSPSRSNFTIEHHRSMELLNDSALQDSNLHDWPVVYTLNNRSSIYVGETVNFVQRYRQHAKNEEKYHLDQIRVVLDETFNKSACLDLESKLIRLLAGEAKYQVLNRNLGIVDVNYFNRDRYLESFNDIYEALRNEGLFSLSISEIENSDLYKLSPYKSLNSDQSSITQDVMVSITNTIATSSQNLIVINGGAGTGKSVLLAYLAKLLADSNHTPEEKDLDSGDSGWLDLKGLIETITMRSKSLEIAIVIPQQSFRETLKKSFKKIHNLDSSMVYSPQDFAGSDKHFDIVLVDEAHRLRRRANHSNGLSVTRDKDINIKLFGKDDYSKTEIDWLYKKSDVQIIFIDESQRVRPTDLSTEQQAELISSAKNNGNYFQLKTQMRLPDGGNAYLENLKKLFSSFPTRDVPLVATQYDIRIYNDLEKMVSDLDALEGKVGLCRLTAGYGFKWVSKKDKNAYDIEIGNVKRRWNQKSKDWINSVKGCAEVGSIHTVQGYDLNYAGVIVGPELEFDQETSNFKFVRSKYFDNKAKERNNLLNLEFDDAYQLELVLNIYRVLMSRGILGTFVYAVDPKIHNLLIDAFSARDGLDNRN</sequence>
<dbReference type="AlphaFoldDB" id="A0A0D8HMD9"/>
<dbReference type="InterPro" id="IPR000305">
    <property type="entry name" value="GIY-YIG_endonuc"/>
</dbReference>
<dbReference type="SUPFAM" id="SSF52540">
    <property type="entry name" value="P-loop containing nucleoside triphosphate hydrolases"/>
    <property type="match status" value="1"/>
</dbReference>
<protein>
    <submittedName>
        <fullName evidence="2">GIY-YIG catalytic domain protein</fullName>
    </submittedName>
</protein>
<organism evidence="2 3">
    <name type="scientific">Acidithrix ferrooxidans</name>
    <dbReference type="NCBI Taxonomy" id="1280514"/>
    <lineage>
        <taxon>Bacteria</taxon>
        <taxon>Bacillati</taxon>
        <taxon>Actinomycetota</taxon>
        <taxon>Acidimicrobiia</taxon>
        <taxon>Acidimicrobiales</taxon>
        <taxon>Acidimicrobiaceae</taxon>
        <taxon>Acidithrix</taxon>
    </lineage>
</organism>
<dbReference type="OrthoDB" id="3193269at2"/>
<evidence type="ECO:0000313" key="2">
    <source>
        <dbReference type="EMBL" id="KJF19103.1"/>
    </source>
</evidence>
<dbReference type="PATRIC" id="fig|1280514.3.peg.197"/>
<reference evidence="2 3" key="1">
    <citation type="submission" date="2015-01" db="EMBL/GenBank/DDBJ databases">
        <title>Draft genome of the acidophilic iron oxidizer Acidithrix ferrooxidans strain Py-F3.</title>
        <authorList>
            <person name="Poehlein A."/>
            <person name="Eisen S."/>
            <person name="Schloemann M."/>
            <person name="Johnson B.D."/>
            <person name="Daniel R."/>
            <person name="Muehling M."/>
        </authorList>
    </citation>
    <scope>NUCLEOTIDE SEQUENCE [LARGE SCALE GENOMIC DNA]</scope>
    <source>
        <strain evidence="2 3">Py-F3</strain>
    </source>
</reference>
<dbReference type="Pfam" id="PF09848">
    <property type="entry name" value="SLFN-g3_helicase"/>
    <property type="match status" value="1"/>
</dbReference>
<dbReference type="SMART" id="SM00382">
    <property type="entry name" value="AAA"/>
    <property type="match status" value="1"/>
</dbReference>
<name>A0A0D8HMD9_9ACTN</name>
<dbReference type="STRING" id="1280514.AXFE_01400"/>
<proteinExistence type="predicted"/>
<evidence type="ECO:0000259" key="1">
    <source>
        <dbReference type="PROSITE" id="PS50164"/>
    </source>
</evidence>
<comment type="caution">
    <text evidence="2">The sequence shown here is derived from an EMBL/GenBank/DDBJ whole genome shotgun (WGS) entry which is preliminary data.</text>
</comment>
<dbReference type="Pfam" id="PF01541">
    <property type="entry name" value="GIY-YIG"/>
    <property type="match status" value="1"/>
</dbReference>
<keyword evidence="3" id="KW-1185">Reference proteome</keyword>
<dbReference type="EMBL" id="JXYS01000001">
    <property type="protein sequence ID" value="KJF19103.1"/>
    <property type="molecule type" value="Genomic_DNA"/>
</dbReference>
<dbReference type="Gene3D" id="3.40.50.300">
    <property type="entry name" value="P-loop containing nucleotide triphosphate hydrolases"/>
    <property type="match status" value="1"/>
</dbReference>
<dbReference type="CDD" id="cd10439">
    <property type="entry name" value="GIY-YIG_COG3410"/>
    <property type="match status" value="1"/>
</dbReference>
<dbReference type="InterPro" id="IPR018647">
    <property type="entry name" value="SLFN_3-like_DNA/RNA_helicase"/>
</dbReference>
<feature type="domain" description="GIY-YIG" evidence="1">
    <location>
        <begin position="35"/>
        <end position="107"/>
    </location>
</feature>
<accession>A0A0D8HMD9</accession>
<dbReference type="InterPro" id="IPR035901">
    <property type="entry name" value="GIY-YIG_endonuc_sf"/>
</dbReference>
<dbReference type="RefSeq" id="WP_052603979.1">
    <property type="nucleotide sequence ID" value="NZ_JXYS01000001.1"/>
</dbReference>
<dbReference type="PROSITE" id="PS50164">
    <property type="entry name" value="GIY_YIG"/>
    <property type="match status" value="1"/>
</dbReference>
<evidence type="ECO:0000313" key="3">
    <source>
        <dbReference type="Proteomes" id="UP000032360"/>
    </source>
</evidence>
<dbReference type="Proteomes" id="UP000032360">
    <property type="component" value="Unassembled WGS sequence"/>
</dbReference>
<gene>
    <name evidence="2" type="ORF">AXFE_01400</name>
</gene>
<dbReference type="SUPFAM" id="SSF82771">
    <property type="entry name" value="GIY-YIG endonuclease"/>
    <property type="match status" value="1"/>
</dbReference>